<keyword evidence="9 10" id="KW-0807">Transducer</keyword>
<dbReference type="GO" id="GO:0016907">
    <property type="term" value="F:G protein-coupled acetylcholine receptor activity"/>
    <property type="evidence" value="ECO:0007669"/>
    <property type="project" value="TreeGrafter"/>
</dbReference>
<evidence type="ECO:0000256" key="10">
    <source>
        <dbReference type="RuleBase" id="RU000688"/>
    </source>
</evidence>
<comment type="similarity">
    <text evidence="10">Belongs to the G-protein coupled receptor 1 family.</text>
</comment>
<keyword evidence="14" id="KW-1185">Reference proteome</keyword>
<dbReference type="GO" id="GO:0007197">
    <property type="term" value="P:adenylate cyclase-inhibiting G protein-coupled acetylcholine receptor signaling pathway"/>
    <property type="evidence" value="ECO:0007669"/>
    <property type="project" value="TreeGrafter"/>
</dbReference>
<dbReference type="GO" id="GO:0004993">
    <property type="term" value="F:G protein-coupled serotonin receptor activity"/>
    <property type="evidence" value="ECO:0007669"/>
    <property type="project" value="TreeGrafter"/>
</dbReference>
<evidence type="ECO:0000256" key="11">
    <source>
        <dbReference type="SAM" id="MobiDB-lite"/>
    </source>
</evidence>
<evidence type="ECO:0000256" key="1">
    <source>
        <dbReference type="ARBA" id="ARBA00004651"/>
    </source>
</evidence>
<organism evidence="14 15">
    <name type="scientific">Globodera pallida</name>
    <name type="common">Potato cyst nematode worm</name>
    <name type="synonym">Heterodera pallida</name>
    <dbReference type="NCBI Taxonomy" id="36090"/>
    <lineage>
        <taxon>Eukaryota</taxon>
        <taxon>Metazoa</taxon>
        <taxon>Ecdysozoa</taxon>
        <taxon>Nematoda</taxon>
        <taxon>Chromadorea</taxon>
        <taxon>Rhabditida</taxon>
        <taxon>Tylenchina</taxon>
        <taxon>Tylenchomorpha</taxon>
        <taxon>Tylenchoidea</taxon>
        <taxon>Heteroderidae</taxon>
        <taxon>Heteroderinae</taxon>
        <taxon>Globodera</taxon>
    </lineage>
</organism>
<keyword evidence="8 10" id="KW-0675">Receptor</keyword>
<feature type="transmembrane region" description="Helical" evidence="12">
    <location>
        <begin position="144"/>
        <end position="169"/>
    </location>
</feature>
<dbReference type="PRINTS" id="PR00237">
    <property type="entry name" value="GPCRRHODOPSN"/>
</dbReference>
<feature type="transmembrane region" description="Helical" evidence="12">
    <location>
        <begin position="26"/>
        <end position="52"/>
    </location>
</feature>
<reference evidence="14" key="1">
    <citation type="submission" date="2014-05" db="EMBL/GenBank/DDBJ databases">
        <title>The genome and life-stage specific transcriptomes of Globodera pallida elucidate key aspects of plant parasitism by a cyst nematode.</title>
        <authorList>
            <person name="Cotton J.A."/>
            <person name="Lilley C.J."/>
            <person name="Jones L.M."/>
            <person name="Kikuchi T."/>
            <person name="Reid A.J."/>
            <person name="Thorpe P."/>
            <person name="Tsai I.J."/>
            <person name="Beasley H."/>
            <person name="Blok V."/>
            <person name="Cock P.J.A."/>
            <person name="Van den Akker S.E."/>
            <person name="Holroyd N."/>
            <person name="Hunt M."/>
            <person name="Mantelin S."/>
            <person name="Naghra H."/>
            <person name="Pain A."/>
            <person name="Palomares-Rius J.E."/>
            <person name="Zarowiecki M."/>
            <person name="Berriman M."/>
            <person name="Jones J.T."/>
            <person name="Urwin P.E."/>
        </authorList>
    </citation>
    <scope>NUCLEOTIDE SEQUENCE [LARGE SCALE GENOMIC DNA]</scope>
    <source>
        <strain evidence="14">Lindley</strain>
    </source>
</reference>
<evidence type="ECO:0000256" key="5">
    <source>
        <dbReference type="ARBA" id="ARBA00023040"/>
    </source>
</evidence>
<evidence type="ECO:0000256" key="7">
    <source>
        <dbReference type="ARBA" id="ARBA00023157"/>
    </source>
</evidence>
<feature type="region of interest" description="Disordered" evidence="11">
    <location>
        <begin position="452"/>
        <end position="506"/>
    </location>
</feature>
<evidence type="ECO:0000256" key="2">
    <source>
        <dbReference type="ARBA" id="ARBA00022475"/>
    </source>
</evidence>
<feature type="domain" description="G-protein coupled receptors family 1 profile" evidence="13">
    <location>
        <begin position="42"/>
        <end position="241"/>
    </location>
</feature>
<evidence type="ECO:0000259" key="13">
    <source>
        <dbReference type="PROSITE" id="PS50262"/>
    </source>
</evidence>
<evidence type="ECO:0000256" key="12">
    <source>
        <dbReference type="SAM" id="Phobius"/>
    </source>
</evidence>
<protein>
    <submittedName>
        <fullName evidence="15">G_PROTEIN_RECEP_F1_2 domain-containing protein</fullName>
    </submittedName>
</protein>
<dbReference type="FunFam" id="1.20.1070.10:FF:000365">
    <property type="entry name" value="Muscarinic acetylcholine receptor gar-2"/>
    <property type="match status" value="1"/>
</dbReference>
<dbReference type="WBParaSite" id="GPLIN_001204700">
    <property type="protein sequence ID" value="GPLIN_001204700"/>
    <property type="gene ID" value="GPLIN_001204700"/>
</dbReference>
<reference evidence="15" key="2">
    <citation type="submission" date="2016-06" db="UniProtKB">
        <authorList>
            <consortium name="WormBaseParasite"/>
        </authorList>
    </citation>
    <scope>IDENTIFICATION</scope>
</reference>
<keyword evidence="4 12" id="KW-1133">Transmembrane helix</keyword>
<keyword evidence="7" id="KW-1015">Disulfide bond</keyword>
<keyword evidence="5 10" id="KW-0297">G-protein coupled receptor</keyword>
<keyword evidence="3 10" id="KW-0812">Transmembrane</keyword>
<feature type="transmembrane region" description="Helical" evidence="12">
    <location>
        <begin position="196"/>
        <end position="214"/>
    </location>
</feature>
<dbReference type="GO" id="GO:0007187">
    <property type="term" value="P:G protein-coupled receptor signaling pathway, coupled to cyclic nucleotide second messenger"/>
    <property type="evidence" value="ECO:0007669"/>
    <property type="project" value="TreeGrafter"/>
</dbReference>
<dbReference type="PANTHER" id="PTHR24247">
    <property type="entry name" value="5-HYDROXYTRYPTAMINE RECEPTOR"/>
    <property type="match status" value="1"/>
</dbReference>
<dbReference type="PROSITE" id="PS50262">
    <property type="entry name" value="G_PROTEIN_RECEP_F1_2"/>
    <property type="match status" value="1"/>
</dbReference>
<dbReference type="GO" id="GO:0045202">
    <property type="term" value="C:synapse"/>
    <property type="evidence" value="ECO:0007669"/>
    <property type="project" value="TreeGrafter"/>
</dbReference>
<evidence type="ECO:0000256" key="8">
    <source>
        <dbReference type="ARBA" id="ARBA00023170"/>
    </source>
</evidence>
<feature type="transmembrane region" description="Helical" evidence="12">
    <location>
        <begin position="103"/>
        <end position="123"/>
    </location>
</feature>
<feature type="transmembrane region" description="Helical" evidence="12">
    <location>
        <begin position="64"/>
        <end position="88"/>
    </location>
</feature>
<dbReference type="PROSITE" id="PS00237">
    <property type="entry name" value="G_PROTEIN_RECEP_F1_1"/>
    <property type="match status" value="1"/>
</dbReference>
<feature type="compositionally biased region" description="Polar residues" evidence="11">
    <location>
        <begin position="456"/>
        <end position="474"/>
    </location>
</feature>
<dbReference type="InterPro" id="IPR017452">
    <property type="entry name" value="GPCR_Rhodpsn_7TM"/>
</dbReference>
<dbReference type="Pfam" id="PF00001">
    <property type="entry name" value="7tm_1"/>
    <property type="match status" value="1"/>
</dbReference>
<evidence type="ECO:0000256" key="6">
    <source>
        <dbReference type="ARBA" id="ARBA00023136"/>
    </source>
</evidence>
<evidence type="ECO:0000313" key="14">
    <source>
        <dbReference type="Proteomes" id="UP000050741"/>
    </source>
</evidence>
<name>A0A183CGP2_GLOPA</name>
<proteinExistence type="inferred from homology"/>
<dbReference type="Gene3D" id="1.20.1070.10">
    <property type="entry name" value="Rhodopsin 7-helix transmembrane proteins"/>
    <property type="match status" value="1"/>
</dbReference>
<evidence type="ECO:0000256" key="3">
    <source>
        <dbReference type="ARBA" id="ARBA00022692"/>
    </source>
</evidence>
<keyword evidence="6 12" id="KW-0472">Membrane</keyword>
<dbReference type="PANTHER" id="PTHR24247:SF184">
    <property type="entry name" value="MUSCARINIC ACETYLCHOLINE RECEPTOR GAR-1-RELATED"/>
    <property type="match status" value="1"/>
</dbReference>
<sequence>MSVVNSTSATLNGDSWNPPYSLIMQVFGWFITSLLSLETIVGNSMVLLAYRLERSISKQLNNRFIVSLAISDLIIGIEGIPFFTVYVINGDRWPLGAVACETWLFLDYTLCLVSILTVLLITADRYLSVCHTAYYLKWQTPMKIQLLIAGSWLLPALIFGVMIFGWPWIGGKEERIQATSNGECYAPFLANPYVNMGMYLAYYWTTLVAMLILYKGIHKAAKKLEKRSRAREHRHIALLLTQRLGTQVGVGLMLHAKRYHEETKHDDEQCKQQLRCEAKDSGYITANTLSTTDSGDRRRSSFTTLAKAVQSTQRLARFRRYGATFAFRSKSAAAAAAAAEEKGAEMKRPPQTEKAAQIKAAKANCPERVTEQNRPGGRLSMANIETVKENPTEVEEDEGNYAVAIISLSTGAFNDESLSSVLHFNPSAMASPLADPSASETTSQIIANRKMAGESVDTNAGRSKSIARNASSTNSERRHKSEGAAPPGQGKVDDGDGDANEQNVSGAIAATAFSECFQHKQNNGQRPF</sequence>
<keyword evidence="2" id="KW-1003">Cell membrane</keyword>
<dbReference type="Proteomes" id="UP000050741">
    <property type="component" value="Unassembled WGS sequence"/>
</dbReference>
<dbReference type="InterPro" id="IPR000276">
    <property type="entry name" value="GPCR_Rhodpsn"/>
</dbReference>
<comment type="subcellular location">
    <subcellularLocation>
        <location evidence="1">Cell membrane</location>
        <topology evidence="1">Multi-pass membrane protein</topology>
    </subcellularLocation>
</comment>
<accession>A0A183CGP2</accession>
<evidence type="ECO:0000256" key="4">
    <source>
        <dbReference type="ARBA" id="ARBA00022989"/>
    </source>
</evidence>
<evidence type="ECO:0000313" key="15">
    <source>
        <dbReference type="WBParaSite" id="GPLIN_001204700"/>
    </source>
</evidence>
<evidence type="ECO:0000256" key="9">
    <source>
        <dbReference type="ARBA" id="ARBA00023224"/>
    </source>
</evidence>
<dbReference type="SUPFAM" id="SSF81321">
    <property type="entry name" value="Family A G protein-coupled receptor-like"/>
    <property type="match status" value="1"/>
</dbReference>
<dbReference type="GO" id="GO:0030425">
    <property type="term" value="C:dendrite"/>
    <property type="evidence" value="ECO:0007669"/>
    <property type="project" value="TreeGrafter"/>
</dbReference>
<dbReference type="GO" id="GO:0005886">
    <property type="term" value="C:plasma membrane"/>
    <property type="evidence" value="ECO:0007669"/>
    <property type="project" value="UniProtKB-SubCell"/>
</dbReference>
<dbReference type="AlphaFoldDB" id="A0A183CGP2"/>